<evidence type="ECO:0000256" key="2">
    <source>
        <dbReference type="ARBA" id="ARBA00022714"/>
    </source>
</evidence>
<dbReference type="Proteomes" id="UP000229498">
    <property type="component" value="Unassembled WGS sequence"/>
</dbReference>
<dbReference type="PROSITE" id="PS51296">
    <property type="entry name" value="RIESKE"/>
    <property type="match status" value="1"/>
</dbReference>
<sequence length="392" mass="42773">MASAHPALPEPLAGDLRRVADPRNITAALPNAAYLDPLYEAAERRAVWQGGWIAVGFEGDAPRPGALYPADIAGLPLLLARGRDGALRVFHNICRHRGLKLVDRPTRTGSVIRCPYHAWCYRLDGRLDRTPHVGGVGVDSHEAVRPGDLGLVEIRSASRFGVVFADLSGAAPEIDDVLAPLAARWTVFGGRPFHAGGGDSAFEIEVACNWKLAVENYLESYHLPSVHPGLNSYSRIEDHEPIVGEPGHAGQVSLVYAPALDLAGGGLPRLEGLGPWWDTRAEYVAVYPNLLYGLHADHWYGIVLAPQDGGTTVERVRIGYFDAETATGARRAPLRQANTRLWREVFAEDVEPVERMQAGRRSPAFDGGVLTPVLETTTRDFHRWTAERMLSA</sequence>
<dbReference type="Gene3D" id="2.102.10.10">
    <property type="entry name" value="Rieske [2Fe-2S] iron-sulphur domain"/>
    <property type="match status" value="1"/>
</dbReference>
<keyword evidence="2" id="KW-0001">2Fe-2S</keyword>
<gene>
    <name evidence="8" type="ORF">CVT23_12800</name>
</gene>
<keyword evidence="3" id="KW-0479">Metal-binding</keyword>
<evidence type="ECO:0000313" key="8">
    <source>
        <dbReference type="EMBL" id="PJK29300.1"/>
    </source>
</evidence>
<evidence type="ECO:0000256" key="1">
    <source>
        <dbReference type="ARBA" id="ARBA00001962"/>
    </source>
</evidence>
<keyword evidence="5" id="KW-0408">Iron</keyword>
<dbReference type="CDD" id="cd03469">
    <property type="entry name" value="Rieske_RO_Alpha_N"/>
    <property type="match status" value="1"/>
</dbReference>
<dbReference type="InterPro" id="IPR015879">
    <property type="entry name" value="Ring_hydroxy_dOase_asu_C_dom"/>
</dbReference>
<dbReference type="SUPFAM" id="SSF55961">
    <property type="entry name" value="Bet v1-like"/>
    <property type="match status" value="1"/>
</dbReference>
<feature type="domain" description="Rieske" evidence="7">
    <location>
        <begin position="52"/>
        <end position="165"/>
    </location>
</feature>
<comment type="cofactor">
    <cofactor evidence="1">
        <name>Fe cation</name>
        <dbReference type="ChEBI" id="CHEBI:24875"/>
    </cofactor>
</comment>
<evidence type="ECO:0000256" key="3">
    <source>
        <dbReference type="ARBA" id="ARBA00022723"/>
    </source>
</evidence>
<dbReference type="InterPro" id="IPR036922">
    <property type="entry name" value="Rieske_2Fe-2S_sf"/>
</dbReference>
<evidence type="ECO:0000259" key="7">
    <source>
        <dbReference type="PROSITE" id="PS51296"/>
    </source>
</evidence>
<comment type="caution">
    <text evidence="8">The sequence shown here is derived from an EMBL/GenBank/DDBJ whole genome shotgun (WGS) entry which is preliminary data.</text>
</comment>
<dbReference type="PRINTS" id="PR00090">
    <property type="entry name" value="RNGDIOXGNASE"/>
</dbReference>
<keyword evidence="9" id="KW-1185">Reference proteome</keyword>
<dbReference type="OrthoDB" id="7456916at2"/>
<dbReference type="EMBL" id="PHIG01000034">
    <property type="protein sequence ID" value="PJK29300.1"/>
    <property type="molecule type" value="Genomic_DNA"/>
</dbReference>
<organism evidence="8 9">
    <name type="scientific">Minwuia thermotolerans</name>
    <dbReference type="NCBI Taxonomy" id="2056226"/>
    <lineage>
        <taxon>Bacteria</taxon>
        <taxon>Pseudomonadati</taxon>
        <taxon>Pseudomonadota</taxon>
        <taxon>Alphaproteobacteria</taxon>
        <taxon>Minwuiales</taxon>
        <taxon>Minwuiaceae</taxon>
        <taxon>Minwuia</taxon>
    </lineage>
</organism>
<dbReference type="Pfam" id="PF00355">
    <property type="entry name" value="Rieske"/>
    <property type="match status" value="1"/>
</dbReference>
<name>A0A2M9G0R0_9PROT</name>
<dbReference type="AlphaFoldDB" id="A0A2M9G0R0"/>
<keyword evidence="4" id="KW-0560">Oxidoreductase</keyword>
<evidence type="ECO:0000313" key="9">
    <source>
        <dbReference type="Proteomes" id="UP000229498"/>
    </source>
</evidence>
<evidence type="ECO:0000256" key="4">
    <source>
        <dbReference type="ARBA" id="ARBA00023002"/>
    </source>
</evidence>
<dbReference type="Pfam" id="PF00848">
    <property type="entry name" value="Ring_hydroxyl_A"/>
    <property type="match status" value="1"/>
</dbReference>
<reference evidence="8 9" key="1">
    <citation type="submission" date="2017-11" db="EMBL/GenBank/DDBJ databases">
        <title>Draft genome sequence of Rhizobiales bacterium SY3-13.</title>
        <authorList>
            <person name="Sun C."/>
        </authorList>
    </citation>
    <scope>NUCLEOTIDE SEQUENCE [LARGE SCALE GENOMIC DNA]</scope>
    <source>
        <strain evidence="8 9">SY3-13</strain>
    </source>
</reference>
<proteinExistence type="predicted"/>
<dbReference type="GO" id="GO:0016491">
    <property type="term" value="F:oxidoreductase activity"/>
    <property type="evidence" value="ECO:0007669"/>
    <property type="project" value="UniProtKB-KW"/>
</dbReference>
<dbReference type="SUPFAM" id="SSF50022">
    <property type="entry name" value="ISP domain"/>
    <property type="match status" value="1"/>
</dbReference>
<dbReference type="InterPro" id="IPR017941">
    <property type="entry name" value="Rieske_2Fe-2S"/>
</dbReference>
<dbReference type="CDD" id="cd00680">
    <property type="entry name" value="RHO_alpha_C"/>
    <property type="match status" value="1"/>
</dbReference>
<keyword evidence="6" id="KW-0411">Iron-sulfur</keyword>
<evidence type="ECO:0000256" key="5">
    <source>
        <dbReference type="ARBA" id="ARBA00023004"/>
    </source>
</evidence>
<dbReference type="GO" id="GO:0005506">
    <property type="term" value="F:iron ion binding"/>
    <property type="evidence" value="ECO:0007669"/>
    <property type="project" value="InterPro"/>
</dbReference>
<evidence type="ECO:0000256" key="6">
    <source>
        <dbReference type="ARBA" id="ARBA00023014"/>
    </source>
</evidence>
<protein>
    <submittedName>
        <fullName evidence="8">(2Fe-2S)-binding protein</fullName>
    </submittedName>
</protein>
<dbReference type="GO" id="GO:0051537">
    <property type="term" value="F:2 iron, 2 sulfur cluster binding"/>
    <property type="evidence" value="ECO:0007669"/>
    <property type="project" value="UniProtKB-KW"/>
</dbReference>
<dbReference type="Gene3D" id="3.90.380.10">
    <property type="entry name" value="Naphthalene 1,2-dioxygenase Alpha Subunit, Chain A, domain 1"/>
    <property type="match status" value="2"/>
</dbReference>
<dbReference type="InterPro" id="IPR001663">
    <property type="entry name" value="Rng_hydr_dOase-A"/>
</dbReference>
<dbReference type="PANTHER" id="PTHR43756:SF5">
    <property type="entry name" value="CHOLINE MONOOXYGENASE, CHLOROPLASTIC"/>
    <property type="match status" value="1"/>
</dbReference>
<dbReference type="PANTHER" id="PTHR43756">
    <property type="entry name" value="CHOLINE MONOOXYGENASE, CHLOROPLASTIC"/>
    <property type="match status" value="1"/>
</dbReference>
<accession>A0A2M9G0R0</accession>